<organism evidence="1 2">
    <name type="scientific">Rhamnusium bicolor</name>
    <dbReference type="NCBI Taxonomy" id="1586634"/>
    <lineage>
        <taxon>Eukaryota</taxon>
        <taxon>Metazoa</taxon>
        <taxon>Ecdysozoa</taxon>
        <taxon>Arthropoda</taxon>
        <taxon>Hexapoda</taxon>
        <taxon>Insecta</taxon>
        <taxon>Pterygota</taxon>
        <taxon>Neoptera</taxon>
        <taxon>Endopterygota</taxon>
        <taxon>Coleoptera</taxon>
        <taxon>Polyphaga</taxon>
        <taxon>Cucujiformia</taxon>
        <taxon>Chrysomeloidea</taxon>
        <taxon>Cerambycidae</taxon>
        <taxon>Lepturinae</taxon>
        <taxon>Rhagiini</taxon>
        <taxon>Rhamnusium</taxon>
    </lineage>
</organism>
<dbReference type="PANTHER" id="PTHR47331:SF2">
    <property type="match status" value="1"/>
</dbReference>
<dbReference type="Proteomes" id="UP001162156">
    <property type="component" value="Unassembled WGS sequence"/>
</dbReference>
<dbReference type="AlphaFoldDB" id="A0AAV8WLC4"/>
<evidence type="ECO:0000313" key="2">
    <source>
        <dbReference type="Proteomes" id="UP001162156"/>
    </source>
</evidence>
<evidence type="ECO:0000313" key="1">
    <source>
        <dbReference type="EMBL" id="KAJ8926576.1"/>
    </source>
</evidence>
<keyword evidence="2" id="KW-1185">Reference proteome</keyword>
<gene>
    <name evidence="1" type="ORF">NQ314_021041</name>
</gene>
<comment type="caution">
    <text evidence="1">The sequence shown here is derived from an EMBL/GenBank/DDBJ whole genome shotgun (WGS) entry which is preliminary data.</text>
</comment>
<protein>
    <submittedName>
        <fullName evidence="1">Uncharacterized protein</fullName>
    </submittedName>
</protein>
<dbReference type="PANTHER" id="PTHR47331">
    <property type="entry name" value="PHD-TYPE DOMAIN-CONTAINING PROTEIN"/>
    <property type="match status" value="1"/>
</dbReference>
<reference evidence="1" key="1">
    <citation type="journal article" date="2023" name="Insect Mol. Biol.">
        <title>Genome sequencing provides insights into the evolution of gene families encoding plant cell wall-degrading enzymes in longhorned beetles.</title>
        <authorList>
            <person name="Shin N.R."/>
            <person name="Okamura Y."/>
            <person name="Kirsch R."/>
            <person name="Pauchet Y."/>
        </authorList>
    </citation>
    <scope>NUCLEOTIDE SEQUENCE</scope>
    <source>
        <strain evidence="1">RBIC_L_NR</strain>
    </source>
</reference>
<dbReference type="EMBL" id="JANEYF010005845">
    <property type="protein sequence ID" value="KAJ8926576.1"/>
    <property type="molecule type" value="Genomic_DNA"/>
</dbReference>
<accession>A0AAV8WLC4</accession>
<name>A0AAV8WLC4_9CUCU</name>
<sequence>MANMADQLKTLKAKRAVIKASLTRFETTFLNKFVAEQNIDFISLKARLVNIQPLLDELNNIQFDIEILTAGDDELVIQSDEREYFEECYYRLISTAKQHISSSHKLESLVSNDTDSNGSVKSIVQNTYKGVNSLPSVNETAGNKLLMSNINEAPSAVEALWWHGPQRLLRSDNEWKRISHTKLSIENLPELRPNSVVFFTTSKTDFKNFPQLTKYSSFSRLQRVFSYVLRFINNIKNTSKYSGPLSSLELNHSLYHLTKIVQNESFALEMQEIRKNGQVSPKSNLLNLNPFIDEKDILRVGGRLKKSNFDYEKKHPALLPKGHTFSTLIAQQEHLRLLHAGPQHLLASLRERFWPLAGRNLAQISSSCNMQSHADDSLSFELESSQQASQLINDDLGYLINIVMTIRLKLNLEKCKVMQFCSKYKYEELKHKTKIKIGNEVIDFIDQARNLGSL</sequence>
<proteinExistence type="predicted"/>